<reference evidence="2" key="2">
    <citation type="submission" date="2023-04" db="EMBL/GenBank/DDBJ databases">
        <authorList>
            <person name="Bruccoleri R.E."/>
            <person name="Oakeley E.J."/>
            <person name="Faust A.-M."/>
            <person name="Dessus-Babus S."/>
            <person name="Altorfer M."/>
            <person name="Burckhardt D."/>
            <person name="Oertli M."/>
            <person name="Naumann U."/>
            <person name="Petersen F."/>
            <person name="Wong J."/>
        </authorList>
    </citation>
    <scope>NUCLEOTIDE SEQUENCE</scope>
    <source>
        <strain evidence="2">GSM-AAB239-AS_SAM_17_03QT</strain>
        <tissue evidence="2">Leaf</tissue>
    </source>
</reference>
<organism evidence="2 3">
    <name type="scientific">Iris pallida</name>
    <name type="common">Sweet iris</name>
    <dbReference type="NCBI Taxonomy" id="29817"/>
    <lineage>
        <taxon>Eukaryota</taxon>
        <taxon>Viridiplantae</taxon>
        <taxon>Streptophyta</taxon>
        <taxon>Embryophyta</taxon>
        <taxon>Tracheophyta</taxon>
        <taxon>Spermatophyta</taxon>
        <taxon>Magnoliopsida</taxon>
        <taxon>Liliopsida</taxon>
        <taxon>Asparagales</taxon>
        <taxon>Iridaceae</taxon>
        <taxon>Iridoideae</taxon>
        <taxon>Irideae</taxon>
        <taxon>Iris</taxon>
    </lineage>
</organism>
<proteinExistence type="predicted"/>
<dbReference type="Proteomes" id="UP001140949">
    <property type="component" value="Unassembled WGS sequence"/>
</dbReference>
<protein>
    <submittedName>
        <fullName evidence="2">Proline-rich protein 36</fullName>
    </submittedName>
</protein>
<evidence type="ECO:0000313" key="2">
    <source>
        <dbReference type="EMBL" id="KAJ6801596.1"/>
    </source>
</evidence>
<dbReference type="AlphaFoldDB" id="A0AAX6EBZ6"/>
<feature type="compositionally biased region" description="Basic and acidic residues" evidence="1">
    <location>
        <begin position="18"/>
        <end position="48"/>
    </location>
</feature>
<evidence type="ECO:0000313" key="3">
    <source>
        <dbReference type="Proteomes" id="UP001140949"/>
    </source>
</evidence>
<sequence>MSHRSAPHGGASPGGRRRTCEHSGVRLPDKSDGALGRGEVDGQADTRRNNGGCGGCRSDSAMVWQRYGVAA</sequence>
<comment type="caution">
    <text evidence="2">The sequence shown here is derived from an EMBL/GenBank/DDBJ whole genome shotgun (WGS) entry which is preliminary data.</text>
</comment>
<keyword evidence="3" id="KW-1185">Reference proteome</keyword>
<evidence type="ECO:0000256" key="1">
    <source>
        <dbReference type="SAM" id="MobiDB-lite"/>
    </source>
</evidence>
<name>A0AAX6EBZ6_IRIPA</name>
<accession>A0AAX6EBZ6</accession>
<reference evidence="2" key="1">
    <citation type="journal article" date="2023" name="GigaByte">
        <title>Genome assembly of the bearded iris, Iris pallida Lam.</title>
        <authorList>
            <person name="Bruccoleri R.E."/>
            <person name="Oakeley E.J."/>
            <person name="Faust A.M.E."/>
            <person name="Altorfer M."/>
            <person name="Dessus-Babus S."/>
            <person name="Burckhardt D."/>
            <person name="Oertli M."/>
            <person name="Naumann U."/>
            <person name="Petersen F."/>
            <person name="Wong J."/>
        </authorList>
    </citation>
    <scope>NUCLEOTIDE SEQUENCE</scope>
    <source>
        <strain evidence="2">GSM-AAB239-AS_SAM_17_03QT</strain>
    </source>
</reference>
<feature type="region of interest" description="Disordered" evidence="1">
    <location>
        <begin position="1"/>
        <end position="55"/>
    </location>
</feature>
<gene>
    <name evidence="2" type="ORF">M6B38_196845</name>
</gene>
<dbReference type="EMBL" id="JANAVB010037819">
    <property type="protein sequence ID" value="KAJ6801596.1"/>
    <property type="molecule type" value="Genomic_DNA"/>
</dbReference>